<dbReference type="EMBL" id="BAOQ01000023">
    <property type="protein sequence ID" value="GAC84485.1"/>
    <property type="molecule type" value="Genomic_DNA"/>
</dbReference>
<sequence>MLILDSRAPDELRDVPDDELLGYDHPLRDLARRYDPDALRRFEERTRTLAHAVRSHDLGAVDAGVGVGRVVYVAAEDNPEPGRWAGAVGDSRTRVDVVSAGVTHARMGEPDVMRRLAESFETWLFEEEW</sequence>
<protein>
    <submittedName>
        <fullName evidence="1">Uncharacterized protein</fullName>
    </submittedName>
</protein>
<proteinExistence type="predicted"/>
<gene>
    <name evidence="1" type="ORF">GP2_023_00080</name>
</gene>
<evidence type="ECO:0000313" key="1">
    <source>
        <dbReference type="EMBL" id="GAC84485.1"/>
    </source>
</evidence>
<name>A0ABQ0ILY1_9ACTN</name>
<evidence type="ECO:0000313" key="2">
    <source>
        <dbReference type="Proteomes" id="UP000035021"/>
    </source>
</evidence>
<dbReference type="InterPro" id="IPR029058">
    <property type="entry name" value="AB_hydrolase_fold"/>
</dbReference>
<dbReference type="Gene3D" id="3.40.50.1820">
    <property type="entry name" value="alpha/beta hydrolase"/>
    <property type="match status" value="1"/>
</dbReference>
<accession>A0ABQ0ILY1</accession>
<organism evidence="1 2">
    <name type="scientific">Gordonia paraffinivorans NBRC 108238</name>
    <dbReference type="NCBI Taxonomy" id="1223543"/>
    <lineage>
        <taxon>Bacteria</taxon>
        <taxon>Bacillati</taxon>
        <taxon>Actinomycetota</taxon>
        <taxon>Actinomycetes</taxon>
        <taxon>Mycobacteriales</taxon>
        <taxon>Gordoniaceae</taxon>
        <taxon>Gordonia</taxon>
    </lineage>
</organism>
<dbReference type="Proteomes" id="UP000035021">
    <property type="component" value="Unassembled WGS sequence"/>
</dbReference>
<comment type="caution">
    <text evidence="1">The sequence shown here is derived from an EMBL/GenBank/DDBJ whole genome shotgun (WGS) entry which is preliminary data.</text>
</comment>
<keyword evidence="2" id="KW-1185">Reference proteome</keyword>
<reference evidence="1 2" key="1">
    <citation type="submission" date="2013-02" db="EMBL/GenBank/DDBJ databases">
        <title>Whole genome shotgun sequence of Gordonia paraffinivorans NBRC 108238.</title>
        <authorList>
            <person name="Isaki-Nakamura S."/>
            <person name="Hosoyama A."/>
            <person name="Tsuchikane K."/>
            <person name="Ando Y."/>
            <person name="Baba S."/>
            <person name="Ohji S."/>
            <person name="Hamada M."/>
            <person name="Tamura T."/>
            <person name="Yamazoe A."/>
            <person name="Yamazaki S."/>
            <person name="Fujita N."/>
        </authorList>
    </citation>
    <scope>NUCLEOTIDE SEQUENCE [LARGE SCALE GENOMIC DNA]</scope>
    <source>
        <strain evidence="1 2">NBRC 108238</strain>
    </source>
</reference>